<sequence>MTSWHREYRLFKHKRRPVNESLCGSLRQRKGSAAAQAMADKVNKLPFFYGNITREEAEDYLKQGGMGDGLYLLRQSRNYLGGFALSVASGRQVYHYTIERELNDTYAIAGGKSHRNPVDVIDYHAQEADGLISLLKKPLSRPKGMEPKVGAFEDLKELLIRQYVKQTWNLQGHALEQAIISQRPQLEKLIATTAHEKMPWFHSAITREESEPRLQKSPRTNGKFLIRQRDTNGSYALCLLHDGQVMHYRIDKDKAGKLSIPDGKKFDTLWQLVEHYSYKPDGLLRVLTEPCTRPEGASNDIGRPSLPRNHPVPGGATAGILSRIKSYSFPKPGSKKNGNASRSKTTDSVPNHNTYETRVPNTTDAMPMDTEVYESPYADPDELRKTHVERSQLFLEDSELGSGNFGTVMKGIYTMRKTKKPVAVKILKNNDNNAAVHEEMLREANVMQQLDNPYIVRMIGICDAENLMLVMELADLGPLHKYLQRHKLSVAIKNITELVHQVSMGMKYLEEHNFVHRDLAARNVLLVTQHYAKISDFGLSKALTEEENYYKAKGHGKWPVKWYAPECMNFFKFSCKSDVWSFGVLMWEAYSYGQKPYKGMKGNEVIQMIESGQRLEAPANCPTEIYELMKKCWTYKLDERPGFAVVEPRLRDYYYDTQ</sequence>
<accession>A0A6P8G284</accession>
<keyword evidence="9" id="KW-0677">Repeat</keyword>
<dbReference type="Gene3D" id="3.30.505.10">
    <property type="entry name" value="SH2 domain"/>
    <property type="match status" value="2"/>
</dbReference>
<evidence type="ECO:0000256" key="2">
    <source>
        <dbReference type="ARBA" id="ARBA00004514"/>
    </source>
</evidence>
<protein>
    <recommendedName>
        <fullName evidence="17">Tyrosine-protein kinase SYK</fullName>
        <ecNumber evidence="3">2.7.10.2</ecNumber>
    </recommendedName>
</protein>
<dbReference type="PROSITE" id="PS50001">
    <property type="entry name" value="SH2"/>
    <property type="match status" value="2"/>
</dbReference>
<feature type="region of interest" description="Disordered" evidence="23">
    <location>
        <begin position="294"/>
        <end position="367"/>
    </location>
</feature>
<dbReference type="PIRSF" id="PIRSF000604">
    <property type="entry name" value="TyrPK_SYK"/>
    <property type="match status" value="1"/>
</dbReference>
<dbReference type="InterPro" id="IPR000719">
    <property type="entry name" value="Prot_kinase_dom"/>
</dbReference>
<evidence type="ECO:0000256" key="7">
    <source>
        <dbReference type="ARBA" id="ARBA00022679"/>
    </source>
</evidence>
<evidence type="ECO:0000256" key="4">
    <source>
        <dbReference type="ARBA" id="ARBA00022475"/>
    </source>
</evidence>
<dbReference type="OrthoDB" id="535945at2759"/>
<dbReference type="InterPro" id="IPR020635">
    <property type="entry name" value="Tyr_kinase_cat_dom"/>
</dbReference>
<evidence type="ECO:0000256" key="8">
    <source>
        <dbReference type="ARBA" id="ARBA00022707"/>
    </source>
</evidence>
<dbReference type="PROSITE" id="PS00109">
    <property type="entry name" value="PROTEIN_KINASE_TYR"/>
    <property type="match status" value="1"/>
</dbReference>
<dbReference type="InterPro" id="IPR012234">
    <property type="entry name" value="Tyr_kinase_non-rcpt_SYK/ZAP70"/>
</dbReference>
<dbReference type="RefSeq" id="XP_031433254.1">
    <property type="nucleotide sequence ID" value="XM_031577394.2"/>
</dbReference>
<evidence type="ECO:0000256" key="13">
    <source>
        <dbReference type="ARBA" id="ARBA00022859"/>
    </source>
</evidence>
<evidence type="ECO:0000256" key="12">
    <source>
        <dbReference type="ARBA" id="ARBA00022840"/>
    </source>
</evidence>
<keyword evidence="8" id="KW-0449">Lipoprotein</keyword>
<dbReference type="PANTHER" id="PTHR24418">
    <property type="entry name" value="TYROSINE-PROTEIN KINASE"/>
    <property type="match status" value="1"/>
</dbReference>
<dbReference type="InterPro" id="IPR017441">
    <property type="entry name" value="Protein_kinase_ATP_BS"/>
</dbReference>
<evidence type="ECO:0000256" key="6">
    <source>
        <dbReference type="ARBA" id="ARBA00022588"/>
    </source>
</evidence>
<dbReference type="FunFam" id="1.10.510.10:FF:000216">
    <property type="entry name" value="Tyrosine-protein kinase SYK"/>
    <property type="match status" value="1"/>
</dbReference>
<proteinExistence type="predicted"/>
<evidence type="ECO:0000256" key="9">
    <source>
        <dbReference type="ARBA" id="ARBA00022737"/>
    </source>
</evidence>
<dbReference type="Gene3D" id="1.10.510.10">
    <property type="entry name" value="Transferase(Phosphotransferase) domain 1"/>
    <property type="match status" value="1"/>
</dbReference>
<evidence type="ECO:0000256" key="11">
    <source>
        <dbReference type="ARBA" id="ARBA00022777"/>
    </source>
</evidence>
<feature type="domain" description="Protein kinase" evidence="25">
    <location>
        <begin position="394"/>
        <end position="655"/>
    </location>
</feature>
<dbReference type="Pfam" id="PF00017">
    <property type="entry name" value="SH2"/>
    <property type="match status" value="2"/>
</dbReference>
<name>A0A6P8G284_CLUHA</name>
<dbReference type="InterPro" id="IPR001245">
    <property type="entry name" value="Ser-Thr/Tyr_kinase_cat_dom"/>
</dbReference>
<evidence type="ECO:0000313" key="26">
    <source>
        <dbReference type="Proteomes" id="UP000515152"/>
    </source>
</evidence>
<evidence type="ECO:0000256" key="3">
    <source>
        <dbReference type="ARBA" id="ARBA00011903"/>
    </source>
</evidence>
<dbReference type="FunFam" id="3.30.505.10:FF:000031">
    <property type="entry name" value="Tyrosine-protein kinase"/>
    <property type="match status" value="1"/>
</dbReference>
<feature type="binding site" evidence="20 22">
    <location>
        <position position="425"/>
    </location>
    <ligand>
        <name>ATP</name>
        <dbReference type="ChEBI" id="CHEBI:30616"/>
    </ligand>
</feature>
<reference evidence="27" key="1">
    <citation type="submission" date="2025-08" db="UniProtKB">
        <authorList>
            <consortium name="RefSeq"/>
        </authorList>
    </citation>
    <scope>IDENTIFICATION</scope>
</reference>
<dbReference type="InterPro" id="IPR008266">
    <property type="entry name" value="Tyr_kinase_AS"/>
</dbReference>
<keyword evidence="10 20" id="KW-0547">Nucleotide-binding</keyword>
<dbReference type="GeneID" id="105908489"/>
<evidence type="ECO:0000259" key="25">
    <source>
        <dbReference type="PROSITE" id="PS50011"/>
    </source>
</evidence>
<keyword evidence="11 27" id="KW-0418">Kinase</keyword>
<gene>
    <name evidence="27" type="primary">syk</name>
</gene>
<dbReference type="InterPro" id="IPR000980">
    <property type="entry name" value="SH2"/>
</dbReference>
<keyword evidence="5" id="KW-0963">Cytoplasm</keyword>
<dbReference type="GO" id="GO:0005829">
    <property type="term" value="C:cytosol"/>
    <property type="evidence" value="ECO:0007669"/>
    <property type="project" value="UniProtKB-SubCell"/>
</dbReference>
<feature type="binding site" evidence="20">
    <location>
        <begin position="400"/>
        <end position="408"/>
    </location>
    <ligand>
        <name>ATP</name>
        <dbReference type="ChEBI" id="CHEBI:30616"/>
    </ligand>
</feature>
<evidence type="ECO:0000256" key="5">
    <source>
        <dbReference type="ARBA" id="ARBA00022490"/>
    </source>
</evidence>
<dbReference type="GO" id="GO:0035556">
    <property type="term" value="P:intracellular signal transduction"/>
    <property type="evidence" value="ECO:0007669"/>
    <property type="project" value="InterPro"/>
</dbReference>
<evidence type="ECO:0000256" key="10">
    <source>
        <dbReference type="ARBA" id="ARBA00022741"/>
    </source>
</evidence>
<dbReference type="InterPro" id="IPR050198">
    <property type="entry name" value="Non-receptor_tyrosine_kinases"/>
</dbReference>
<evidence type="ECO:0000256" key="18">
    <source>
        <dbReference type="ARBA" id="ARBA00051245"/>
    </source>
</evidence>
<feature type="active site" description="Proton acceptor" evidence="19">
    <location>
        <position position="518"/>
    </location>
</feature>
<dbReference type="InterPro" id="IPR035838">
    <property type="entry name" value="SYK/ZAP-70_N_SH2"/>
</dbReference>
<evidence type="ECO:0000256" key="21">
    <source>
        <dbReference type="PROSITE-ProRule" id="PRU00191"/>
    </source>
</evidence>
<dbReference type="EC" id="2.7.10.2" evidence="3"/>
<dbReference type="Gene3D" id="1.10.930.10">
    <property type="entry name" value="Syk Kinase, Chain A, domain 2"/>
    <property type="match status" value="1"/>
</dbReference>
<feature type="domain" description="SH2" evidence="24">
    <location>
        <begin position="47"/>
        <end position="139"/>
    </location>
</feature>
<keyword evidence="12 20" id="KW-0067">ATP-binding</keyword>
<dbReference type="KEGG" id="char:105908489"/>
<comment type="catalytic activity">
    <reaction evidence="18">
        <text>L-tyrosyl-[protein] + ATP = O-phospho-L-tyrosyl-[protein] + ADP + H(+)</text>
        <dbReference type="Rhea" id="RHEA:10596"/>
        <dbReference type="Rhea" id="RHEA-COMP:10136"/>
        <dbReference type="Rhea" id="RHEA-COMP:20101"/>
        <dbReference type="ChEBI" id="CHEBI:15378"/>
        <dbReference type="ChEBI" id="CHEBI:30616"/>
        <dbReference type="ChEBI" id="CHEBI:46858"/>
        <dbReference type="ChEBI" id="CHEBI:61978"/>
        <dbReference type="ChEBI" id="CHEBI:456216"/>
        <dbReference type="EC" id="2.7.10.2"/>
    </reaction>
</comment>
<organism evidence="26 27">
    <name type="scientific">Clupea harengus</name>
    <name type="common">Atlantic herring</name>
    <dbReference type="NCBI Taxonomy" id="7950"/>
    <lineage>
        <taxon>Eukaryota</taxon>
        <taxon>Metazoa</taxon>
        <taxon>Chordata</taxon>
        <taxon>Craniata</taxon>
        <taxon>Vertebrata</taxon>
        <taxon>Euteleostomi</taxon>
        <taxon>Actinopterygii</taxon>
        <taxon>Neopterygii</taxon>
        <taxon>Teleostei</taxon>
        <taxon>Clupei</taxon>
        <taxon>Clupeiformes</taxon>
        <taxon>Clupeoidei</taxon>
        <taxon>Clupeidae</taxon>
        <taxon>Clupea</taxon>
    </lineage>
</organism>
<evidence type="ECO:0000256" key="23">
    <source>
        <dbReference type="SAM" id="MobiDB-lite"/>
    </source>
</evidence>
<dbReference type="PROSITE" id="PS50011">
    <property type="entry name" value="PROTEIN_KINASE_DOM"/>
    <property type="match status" value="1"/>
</dbReference>
<keyword evidence="8" id="KW-0519">Myristate</keyword>
<keyword evidence="13" id="KW-0391">Immunity</keyword>
<dbReference type="PROSITE" id="PS00107">
    <property type="entry name" value="PROTEIN_KINASE_ATP"/>
    <property type="match status" value="1"/>
</dbReference>
<dbReference type="Gene3D" id="3.30.200.20">
    <property type="entry name" value="Phosphorylase Kinase, domain 1"/>
    <property type="match status" value="1"/>
</dbReference>
<keyword evidence="15" id="KW-0472">Membrane</keyword>
<dbReference type="GO" id="GO:0005524">
    <property type="term" value="F:ATP binding"/>
    <property type="evidence" value="ECO:0007669"/>
    <property type="project" value="UniProtKB-UniRule"/>
</dbReference>
<keyword evidence="26" id="KW-1185">Reference proteome</keyword>
<keyword evidence="16" id="KW-0829">Tyrosine-protein kinase</keyword>
<dbReference type="InterPro" id="IPR011009">
    <property type="entry name" value="Kinase-like_dom_sf"/>
</dbReference>
<feature type="compositionally biased region" description="Polar residues" evidence="23">
    <location>
        <begin position="336"/>
        <end position="364"/>
    </location>
</feature>
<keyword evidence="6" id="KW-0399">Innate immunity</keyword>
<dbReference type="SUPFAM" id="SSF55550">
    <property type="entry name" value="SH2 domain"/>
    <property type="match status" value="2"/>
</dbReference>
<evidence type="ECO:0000256" key="17">
    <source>
        <dbReference type="ARBA" id="ARBA00039405"/>
    </source>
</evidence>
<dbReference type="InterPro" id="IPR023420">
    <property type="entry name" value="Kinase_SYK/ZAP-70_inter-SH2_sf"/>
</dbReference>
<evidence type="ECO:0000256" key="19">
    <source>
        <dbReference type="PIRSR" id="PIRSR000604-1"/>
    </source>
</evidence>
<dbReference type="FunFam" id="1.10.930.10:FF:000001">
    <property type="entry name" value="Tyrosine-protein kinase"/>
    <property type="match status" value="1"/>
</dbReference>
<feature type="domain" description="SH2" evidence="24">
    <location>
        <begin position="200"/>
        <end position="291"/>
    </location>
</feature>
<dbReference type="SUPFAM" id="SSF56112">
    <property type="entry name" value="Protein kinase-like (PK-like)"/>
    <property type="match status" value="1"/>
</dbReference>
<dbReference type="SMART" id="SM00219">
    <property type="entry name" value="TyrKc"/>
    <property type="match status" value="1"/>
</dbReference>
<dbReference type="CDD" id="cd09938">
    <property type="entry name" value="SH2_N-SH2_Zap70_Syk_like"/>
    <property type="match status" value="1"/>
</dbReference>
<dbReference type="GO" id="GO:0045087">
    <property type="term" value="P:innate immune response"/>
    <property type="evidence" value="ECO:0007669"/>
    <property type="project" value="UniProtKB-KW"/>
</dbReference>
<dbReference type="Pfam" id="PF07714">
    <property type="entry name" value="PK_Tyr_Ser-Thr"/>
    <property type="match status" value="1"/>
</dbReference>
<evidence type="ECO:0000256" key="22">
    <source>
        <dbReference type="PROSITE-ProRule" id="PRU10141"/>
    </source>
</evidence>
<dbReference type="CTD" id="6850"/>
<dbReference type="AlphaFoldDB" id="A0A6P8G284"/>
<dbReference type="Proteomes" id="UP000515152">
    <property type="component" value="Chromosome 12"/>
</dbReference>
<evidence type="ECO:0000259" key="24">
    <source>
        <dbReference type="PROSITE" id="PS50001"/>
    </source>
</evidence>
<keyword evidence="4" id="KW-1003">Cell membrane</keyword>
<dbReference type="FunFam" id="3.30.505.10:FF:000038">
    <property type="entry name" value="Tyrosine-protein kinase"/>
    <property type="match status" value="1"/>
</dbReference>
<dbReference type="PRINTS" id="PR00109">
    <property type="entry name" value="TYRKINASE"/>
</dbReference>
<evidence type="ECO:0000256" key="20">
    <source>
        <dbReference type="PIRSR" id="PIRSR000604-2"/>
    </source>
</evidence>
<keyword evidence="14 21" id="KW-0727">SH2 domain</keyword>
<evidence type="ECO:0000313" key="27">
    <source>
        <dbReference type="RefSeq" id="XP_031433254.1"/>
    </source>
</evidence>
<dbReference type="GO" id="GO:0004715">
    <property type="term" value="F:non-membrane spanning protein tyrosine kinase activity"/>
    <property type="evidence" value="ECO:0007669"/>
    <property type="project" value="UniProtKB-EC"/>
</dbReference>
<evidence type="ECO:0000256" key="1">
    <source>
        <dbReference type="ARBA" id="ARBA00004236"/>
    </source>
</evidence>
<evidence type="ECO:0000256" key="14">
    <source>
        <dbReference type="ARBA" id="ARBA00022999"/>
    </source>
</evidence>
<dbReference type="SMART" id="SM00252">
    <property type="entry name" value="SH2"/>
    <property type="match status" value="2"/>
</dbReference>
<comment type="subcellular location">
    <subcellularLocation>
        <location evidence="1">Cell membrane</location>
    </subcellularLocation>
    <subcellularLocation>
        <location evidence="2">Cytoplasm</location>
        <location evidence="2">Cytosol</location>
    </subcellularLocation>
</comment>
<evidence type="ECO:0000256" key="15">
    <source>
        <dbReference type="ARBA" id="ARBA00023136"/>
    </source>
</evidence>
<evidence type="ECO:0000256" key="16">
    <source>
        <dbReference type="ARBA" id="ARBA00023137"/>
    </source>
</evidence>
<dbReference type="GO" id="GO:0005886">
    <property type="term" value="C:plasma membrane"/>
    <property type="evidence" value="ECO:0007669"/>
    <property type="project" value="UniProtKB-SubCell"/>
</dbReference>
<keyword evidence="7" id="KW-0808">Transferase</keyword>
<dbReference type="InterPro" id="IPR036860">
    <property type="entry name" value="SH2_dom_sf"/>
</dbReference>
<dbReference type="PRINTS" id="PR00401">
    <property type="entry name" value="SH2DOMAIN"/>
</dbReference>